<dbReference type="STRING" id="290338.CKO_02481"/>
<sequence length="45" mass="5335">MRRFFILSILSSRSLFAERINAVGKIISQQNSFGIVNLWNEYHFM</sequence>
<gene>
    <name evidence="1" type="ordered locus">CKO_02481</name>
</gene>
<protein>
    <submittedName>
        <fullName evidence="1">Uncharacterized protein</fullName>
    </submittedName>
</protein>
<evidence type="ECO:0000313" key="1">
    <source>
        <dbReference type="EMBL" id="ABV13598.1"/>
    </source>
</evidence>
<dbReference type="KEGG" id="cko:CKO_02481"/>
<evidence type="ECO:0000313" key="2">
    <source>
        <dbReference type="Proteomes" id="UP000008148"/>
    </source>
</evidence>
<proteinExistence type="predicted"/>
<dbReference type="HOGENOM" id="CLU_3197810_0_0_6"/>
<keyword evidence="2" id="KW-1185">Reference proteome</keyword>
<name>A8AJD5_CITK8</name>
<reference evidence="1 2" key="1">
    <citation type="submission" date="2007-08" db="EMBL/GenBank/DDBJ databases">
        <authorList>
            <consortium name="The Citrobacter koseri Genome Sequencing Project"/>
            <person name="McClelland M."/>
            <person name="Sanderson E.K."/>
            <person name="Porwollik S."/>
            <person name="Spieth J."/>
            <person name="Clifton W.S."/>
            <person name="Latreille P."/>
            <person name="Courtney L."/>
            <person name="Wang C."/>
            <person name="Pepin K."/>
            <person name="Bhonagiri V."/>
            <person name="Nash W."/>
            <person name="Johnson M."/>
            <person name="Thiruvilangam P."/>
            <person name="Wilson R."/>
        </authorList>
    </citation>
    <scope>NUCLEOTIDE SEQUENCE [LARGE SCALE GENOMIC DNA]</scope>
    <source>
        <strain evidence="2">ATCC BAA-895 / CDC 4225-83 / SGSC4696</strain>
    </source>
</reference>
<dbReference type="EMBL" id="CP000822">
    <property type="protein sequence ID" value="ABV13598.1"/>
    <property type="molecule type" value="Genomic_DNA"/>
</dbReference>
<dbReference type="Proteomes" id="UP000008148">
    <property type="component" value="Chromosome"/>
</dbReference>
<dbReference type="AlphaFoldDB" id="A8AJD5"/>
<organism evidence="1 2">
    <name type="scientific">Citrobacter koseri (strain ATCC BAA-895 / CDC 4225-83 / SGSC4696)</name>
    <dbReference type="NCBI Taxonomy" id="290338"/>
    <lineage>
        <taxon>Bacteria</taxon>
        <taxon>Pseudomonadati</taxon>
        <taxon>Pseudomonadota</taxon>
        <taxon>Gammaproteobacteria</taxon>
        <taxon>Enterobacterales</taxon>
        <taxon>Enterobacteriaceae</taxon>
        <taxon>Citrobacter</taxon>
    </lineage>
</organism>
<accession>A8AJD5</accession>